<accession>A0A2P6Q0A5</accession>
<reference evidence="2 3" key="1">
    <citation type="journal article" date="2018" name="Nat. Genet.">
        <title>The Rosa genome provides new insights in the design of modern roses.</title>
        <authorList>
            <person name="Bendahmane M."/>
        </authorList>
    </citation>
    <scope>NUCLEOTIDE SEQUENCE [LARGE SCALE GENOMIC DNA]</scope>
    <source>
        <strain evidence="3">cv. Old Blush</strain>
    </source>
</reference>
<feature type="transmembrane region" description="Helical" evidence="1">
    <location>
        <begin position="30"/>
        <end position="49"/>
    </location>
</feature>
<evidence type="ECO:0000313" key="3">
    <source>
        <dbReference type="Proteomes" id="UP000238479"/>
    </source>
</evidence>
<gene>
    <name evidence="2" type="ORF">RchiOBHm_Chr6g0307201</name>
</gene>
<organism evidence="2 3">
    <name type="scientific">Rosa chinensis</name>
    <name type="common">China rose</name>
    <dbReference type="NCBI Taxonomy" id="74649"/>
    <lineage>
        <taxon>Eukaryota</taxon>
        <taxon>Viridiplantae</taxon>
        <taxon>Streptophyta</taxon>
        <taxon>Embryophyta</taxon>
        <taxon>Tracheophyta</taxon>
        <taxon>Spermatophyta</taxon>
        <taxon>Magnoliopsida</taxon>
        <taxon>eudicotyledons</taxon>
        <taxon>Gunneridae</taxon>
        <taxon>Pentapetalae</taxon>
        <taxon>rosids</taxon>
        <taxon>fabids</taxon>
        <taxon>Rosales</taxon>
        <taxon>Rosaceae</taxon>
        <taxon>Rosoideae</taxon>
        <taxon>Rosoideae incertae sedis</taxon>
        <taxon>Rosa</taxon>
    </lineage>
</organism>
<dbReference type="AlphaFoldDB" id="A0A2P6Q0A5"/>
<proteinExistence type="predicted"/>
<evidence type="ECO:0000256" key="1">
    <source>
        <dbReference type="SAM" id="Phobius"/>
    </source>
</evidence>
<keyword evidence="1" id="KW-0812">Transmembrane</keyword>
<name>A0A2P6Q0A5_ROSCH</name>
<keyword evidence="1" id="KW-1133">Transmembrane helix</keyword>
<dbReference type="EMBL" id="PDCK01000044">
    <property type="protein sequence ID" value="PRQ27620.1"/>
    <property type="molecule type" value="Genomic_DNA"/>
</dbReference>
<keyword evidence="3" id="KW-1185">Reference proteome</keyword>
<dbReference type="Proteomes" id="UP000238479">
    <property type="component" value="Chromosome 6"/>
</dbReference>
<keyword evidence="1" id="KW-0472">Membrane</keyword>
<evidence type="ECO:0000313" key="2">
    <source>
        <dbReference type="EMBL" id="PRQ27620.1"/>
    </source>
</evidence>
<dbReference type="Gramene" id="PRQ27620">
    <property type="protein sequence ID" value="PRQ27620"/>
    <property type="gene ID" value="RchiOBHm_Chr6g0307201"/>
</dbReference>
<protein>
    <submittedName>
        <fullName evidence="2">Uncharacterized protein</fullName>
    </submittedName>
</protein>
<sequence>MHLRKKRHLLLEIFLRTRKTALSSQHNKNILFLSLILPAGSWLFSLFQARRPSSLLSPLDDLSVGLISKCSHLRLGGFIRLGNDRAICSL</sequence>
<comment type="caution">
    <text evidence="2">The sequence shown here is derived from an EMBL/GenBank/DDBJ whole genome shotgun (WGS) entry which is preliminary data.</text>
</comment>